<dbReference type="GO" id="GO:0016509">
    <property type="term" value="F:long-chain (3S)-3-hydroxyacyl-CoA dehydrogenase (NAD+) activity"/>
    <property type="evidence" value="ECO:0007669"/>
    <property type="project" value="TreeGrafter"/>
</dbReference>
<keyword evidence="9" id="KW-0443">Lipid metabolism</keyword>
<dbReference type="EC" id="4.2.1.17" evidence="4"/>
<dbReference type="Pfam" id="PF00725">
    <property type="entry name" value="3HCDH"/>
    <property type="match status" value="1"/>
</dbReference>
<dbReference type="RefSeq" id="WP_244514405.1">
    <property type="nucleotide sequence ID" value="NZ_FMVW01000001.1"/>
</dbReference>
<dbReference type="Pfam" id="PF00378">
    <property type="entry name" value="ECH_1"/>
    <property type="match status" value="1"/>
</dbReference>
<keyword evidence="8" id="KW-0520">NAD</keyword>
<evidence type="ECO:0000256" key="2">
    <source>
        <dbReference type="ARBA" id="ARBA00007005"/>
    </source>
</evidence>
<keyword evidence="10" id="KW-0456">Lyase</keyword>
<dbReference type="Gene3D" id="1.10.1040.50">
    <property type="match status" value="1"/>
</dbReference>
<dbReference type="Gene3D" id="3.90.226.10">
    <property type="entry name" value="2-enoyl-CoA Hydratase, Chain A, domain 1"/>
    <property type="match status" value="1"/>
</dbReference>
<evidence type="ECO:0000256" key="7">
    <source>
        <dbReference type="ARBA" id="ARBA00023002"/>
    </source>
</evidence>
<keyword evidence="6" id="KW-0442">Lipid degradation</keyword>
<gene>
    <name evidence="15" type="ORF">SAMN03080610_00762</name>
</gene>
<reference evidence="16" key="1">
    <citation type="submission" date="2016-10" db="EMBL/GenBank/DDBJ databases">
        <authorList>
            <person name="Varghese N."/>
            <person name="Submissions S."/>
        </authorList>
    </citation>
    <scope>NUCLEOTIDE SEQUENCE [LARGE SCALE GENOMIC DNA]</scope>
    <source>
        <strain evidence="16">DSM 2698</strain>
    </source>
</reference>
<dbReference type="Pfam" id="PF02737">
    <property type="entry name" value="3HCDH_N"/>
    <property type="match status" value="1"/>
</dbReference>
<evidence type="ECO:0000256" key="1">
    <source>
        <dbReference type="ARBA" id="ARBA00005005"/>
    </source>
</evidence>
<dbReference type="InterPro" id="IPR001753">
    <property type="entry name" value="Enoyl-CoA_hydra/iso"/>
</dbReference>
<protein>
    <recommendedName>
        <fullName evidence="4">enoyl-CoA hydratase</fullName>
        <ecNumber evidence="4">4.2.1.17</ecNumber>
    </recommendedName>
</protein>
<evidence type="ECO:0000256" key="3">
    <source>
        <dbReference type="ARBA" id="ARBA00008750"/>
    </source>
</evidence>
<organism evidence="15 16">
    <name type="scientific">Afifella marina DSM 2698</name>
    <dbReference type="NCBI Taxonomy" id="1120955"/>
    <lineage>
        <taxon>Bacteria</taxon>
        <taxon>Pseudomonadati</taxon>
        <taxon>Pseudomonadota</taxon>
        <taxon>Alphaproteobacteria</taxon>
        <taxon>Hyphomicrobiales</taxon>
        <taxon>Afifellaceae</taxon>
        <taxon>Afifella</taxon>
    </lineage>
</organism>
<evidence type="ECO:0000313" key="16">
    <source>
        <dbReference type="Proteomes" id="UP000199347"/>
    </source>
</evidence>
<comment type="catalytic activity">
    <reaction evidence="12">
        <text>a (3S)-3-hydroxyacyl-CoA + NAD(+) = a 3-oxoacyl-CoA + NADH + H(+)</text>
        <dbReference type="Rhea" id="RHEA:22432"/>
        <dbReference type="ChEBI" id="CHEBI:15378"/>
        <dbReference type="ChEBI" id="CHEBI:57318"/>
        <dbReference type="ChEBI" id="CHEBI:57540"/>
        <dbReference type="ChEBI" id="CHEBI:57945"/>
        <dbReference type="ChEBI" id="CHEBI:90726"/>
        <dbReference type="EC" id="1.1.1.35"/>
    </reaction>
</comment>
<evidence type="ECO:0000256" key="12">
    <source>
        <dbReference type="ARBA" id="ARBA00049556"/>
    </source>
</evidence>
<dbReference type="CDD" id="cd06558">
    <property type="entry name" value="crotonase-like"/>
    <property type="match status" value="1"/>
</dbReference>
<dbReference type="STRING" id="1120955.SAMN03080610_00762"/>
<dbReference type="SUPFAM" id="SSF52096">
    <property type="entry name" value="ClpP/crotonase"/>
    <property type="match status" value="1"/>
</dbReference>
<dbReference type="InterPro" id="IPR008927">
    <property type="entry name" value="6-PGluconate_DH-like_C_sf"/>
</dbReference>
<keyword evidence="5" id="KW-0276">Fatty acid metabolism</keyword>
<dbReference type="GO" id="GO:0004300">
    <property type="term" value="F:enoyl-CoA hydratase activity"/>
    <property type="evidence" value="ECO:0007669"/>
    <property type="project" value="UniProtKB-EC"/>
</dbReference>
<dbReference type="PANTHER" id="PTHR43612">
    <property type="entry name" value="TRIFUNCTIONAL ENZYME SUBUNIT ALPHA"/>
    <property type="match status" value="1"/>
</dbReference>
<comment type="pathway">
    <text evidence="1">Lipid metabolism; fatty acid beta-oxidation.</text>
</comment>
<evidence type="ECO:0000256" key="4">
    <source>
        <dbReference type="ARBA" id="ARBA00012076"/>
    </source>
</evidence>
<dbReference type="InterPro" id="IPR006180">
    <property type="entry name" value="3-OHacyl-CoA_DH_CS"/>
</dbReference>
<keyword evidence="7" id="KW-0560">Oxidoreductase</keyword>
<evidence type="ECO:0000259" key="14">
    <source>
        <dbReference type="Pfam" id="PF02737"/>
    </source>
</evidence>
<dbReference type="InterPro" id="IPR050136">
    <property type="entry name" value="FA_oxidation_alpha_subunit"/>
</dbReference>
<evidence type="ECO:0000256" key="8">
    <source>
        <dbReference type="ARBA" id="ARBA00023027"/>
    </source>
</evidence>
<dbReference type="InterPro" id="IPR036291">
    <property type="entry name" value="NAD(P)-bd_dom_sf"/>
</dbReference>
<dbReference type="InterPro" id="IPR006176">
    <property type="entry name" value="3-OHacyl-CoA_DH_NAD-bd"/>
</dbReference>
<dbReference type="AlphaFoldDB" id="A0A1G5MK91"/>
<name>A0A1G5MK91_AFIMA</name>
<dbReference type="SUPFAM" id="SSF51735">
    <property type="entry name" value="NAD(P)-binding Rossmann-fold domains"/>
    <property type="match status" value="1"/>
</dbReference>
<evidence type="ECO:0000256" key="6">
    <source>
        <dbReference type="ARBA" id="ARBA00022963"/>
    </source>
</evidence>
<comment type="similarity">
    <text evidence="3">In the N-terminal section; belongs to the enoyl-CoA hydratase/isomerase family.</text>
</comment>
<evidence type="ECO:0000256" key="5">
    <source>
        <dbReference type="ARBA" id="ARBA00022832"/>
    </source>
</evidence>
<evidence type="ECO:0000256" key="9">
    <source>
        <dbReference type="ARBA" id="ARBA00023098"/>
    </source>
</evidence>
<evidence type="ECO:0000256" key="11">
    <source>
        <dbReference type="ARBA" id="ARBA00023268"/>
    </source>
</evidence>
<dbReference type="Proteomes" id="UP000199347">
    <property type="component" value="Unassembled WGS sequence"/>
</dbReference>
<dbReference type="GO" id="GO:0006635">
    <property type="term" value="P:fatty acid beta-oxidation"/>
    <property type="evidence" value="ECO:0007669"/>
    <property type="project" value="UniProtKB-UniPathway"/>
</dbReference>
<keyword evidence="11" id="KW-0511">Multifunctional enzyme</keyword>
<dbReference type="UniPathway" id="UPA00659"/>
<keyword evidence="16" id="KW-1185">Reference proteome</keyword>
<dbReference type="InterPro" id="IPR029045">
    <property type="entry name" value="ClpP/crotonase-like_dom_sf"/>
</dbReference>
<dbReference type="InterPro" id="IPR006108">
    <property type="entry name" value="3HC_DH_C"/>
</dbReference>
<feature type="domain" description="3-hydroxyacyl-CoA dehydrogenase C-terminal" evidence="13">
    <location>
        <begin position="503"/>
        <end position="597"/>
    </location>
</feature>
<evidence type="ECO:0000313" key="15">
    <source>
        <dbReference type="EMBL" id="SCZ25194.1"/>
    </source>
</evidence>
<dbReference type="PROSITE" id="PS00067">
    <property type="entry name" value="3HCDH"/>
    <property type="match status" value="1"/>
</dbReference>
<dbReference type="EMBL" id="FMVW01000001">
    <property type="protein sequence ID" value="SCZ25194.1"/>
    <property type="molecule type" value="Genomic_DNA"/>
</dbReference>
<proteinExistence type="inferred from homology"/>
<dbReference type="GO" id="GO:0070403">
    <property type="term" value="F:NAD+ binding"/>
    <property type="evidence" value="ECO:0007669"/>
    <property type="project" value="InterPro"/>
</dbReference>
<comment type="similarity">
    <text evidence="2">In the central section; belongs to the 3-hydroxyacyl-CoA dehydrogenase family.</text>
</comment>
<evidence type="ECO:0000256" key="10">
    <source>
        <dbReference type="ARBA" id="ARBA00023239"/>
    </source>
</evidence>
<accession>A0A1G5MK91</accession>
<feature type="domain" description="3-hydroxyacyl-CoA dehydrogenase NAD binding" evidence="14">
    <location>
        <begin position="326"/>
        <end position="499"/>
    </location>
</feature>
<dbReference type="SUPFAM" id="SSF48179">
    <property type="entry name" value="6-phosphogluconate dehydrogenase C-terminal domain-like"/>
    <property type="match status" value="2"/>
</dbReference>
<evidence type="ECO:0000259" key="13">
    <source>
        <dbReference type="Pfam" id="PF00725"/>
    </source>
</evidence>
<dbReference type="Gene3D" id="3.40.50.720">
    <property type="entry name" value="NAD(P)-binding Rossmann-like Domain"/>
    <property type="match status" value="1"/>
</dbReference>
<sequence length="705" mass="76928">MGRMLSALSPRLMETGPVDLKMAPADKMWKRGRDADNVEWLLLDMPGRSVNVVDEAMLTELDAILTELEANPPKALVIRSAKKSGFIVGADINMFRNLTKAEEVEAALRRAHKVVDRLAEVSYPTVAVIHGNCLGGGLEIALACERRVAVGEAKLGFPEVMLGLHPGLGGTFRSTELIDPTEAMTMMLTGRNKSARSAKRLGLVDLATEERHVAAAVAAVARGELHSAAHEGLKDKALSSGPGRRFASNRMRSKVEERLRKEHYPAPYALIDLWETSGGDVDNMREGEIKSFADLLVTDTAQSLIRVFFLREKMKGLAPKKSDIGHVHVVGAGTMGGEIAAWSARSGMRATLADLAIKPIAKAMKPAWKMMEKTLKDSVKARDAWDRLIPDPNGYGLKGADLVIEAVPEKLDLKKKIYAGLEEGMKPGAIIATNTSSIPLEDLRADLKDPSRFVGIHFFNPVSKMQLVEVVKHDRLSDETLSAAMSYVTSIDRLPAPVKSSPGFLVNRALTPYLLEAMLLLDEGVDKEVIDEAAKDFGMPMGPVELMDNIGLDVGLAVADELRNRLPVPIPEAPQWLKDKVEKGELGRKTGKGLYSYDKDGKPQRGKKHEAIPPADLKDRLVLPILNTCAACLRENVVEDEDVLDGAMIFGTGFAPFRGGPLHYARARGVDDVVAALDKLAEKYGDRFKPDDGWTKLRQEQRAAA</sequence>
<dbReference type="PANTHER" id="PTHR43612:SF3">
    <property type="entry name" value="TRIFUNCTIONAL ENZYME SUBUNIT ALPHA, MITOCHONDRIAL"/>
    <property type="match status" value="1"/>
</dbReference>